<protein>
    <submittedName>
        <fullName evidence="2">Chemotaxis protein CheZ</fullName>
    </submittedName>
</protein>
<keyword evidence="1" id="KW-0175">Coiled coil</keyword>
<dbReference type="GO" id="GO:0003824">
    <property type="term" value="F:catalytic activity"/>
    <property type="evidence" value="ECO:0007669"/>
    <property type="project" value="InterPro"/>
</dbReference>
<dbReference type="GO" id="GO:0009288">
    <property type="term" value="C:bacterial-type flagellum"/>
    <property type="evidence" value="ECO:0007669"/>
    <property type="project" value="InterPro"/>
</dbReference>
<dbReference type="InterPro" id="IPR007439">
    <property type="entry name" value="Chemotax_Pase_CheZ"/>
</dbReference>
<evidence type="ECO:0000256" key="1">
    <source>
        <dbReference type="SAM" id="Coils"/>
    </source>
</evidence>
<dbReference type="RefSeq" id="WP_306887530.1">
    <property type="nucleotide sequence ID" value="NZ_JAUSUL010000006.1"/>
</dbReference>
<dbReference type="AlphaFoldDB" id="A0AAE4AWB6"/>
<comment type="caution">
    <text evidence="2">The sequence shown here is derived from an EMBL/GenBank/DDBJ whole genome shotgun (WGS) entry which is preliminary data.</text>
</comment>
<evidence type="ECO:0000313" key="3">
    <source>
        <dbReference type="Proteomes" id="UP001229244"/>
    </source>
</evidence>
<keyword evidence="3" id="KW-1185">Reference proteome</keyword>
<proteinExistence type="predicted"/>
<name>A0AAE4AWB6_9HYPH</name>
<sequence>MEFTPSTNTPLDRIYSELSDLRGLIGRLENWAQEVSSPKSGVTLLAGVETIQDAITQTRGELTSLNEKENKNAQFNRAADELDAVVANTEAATDTILSSAEAIDDLAAKLQATASDEDIAKITEIRDNTIRIFEACNFQDITGQRISKVIGLMHFIEGRISTMAELWTDFGDVDHSETSKSGPHSFSRTSAGVAMHGPVLNGDVDVVSQDDIDSLFP</sequence>
<organism evidence="2 3">
    <name type="scientific">Amorphus orientalis</name>
    <dbReference type="NCBI Taxonomy" id="649198"/>
    <lineage>
        <taxon>Bacteria</taxon>
        <taxon>Pseudomonadati</taxon>
        <taxon>Pseudomonadota</taxon>
        <taxon>Alphaproteobacteria</taxon>
        <taxon>Hyphomicrobiales</taxon>
        <taxon>Amorphaceae</taxon>
        <taxon>Amorphus</taxon>
    </lineage>
</organism>
<dbReference type="Gene3D" id="1.10.287.500">
    <property type="entry name" value="Helix hairpin bin"/>
    <property type="match status" value="1"/>
</dbReference>
<dbReference type="Proteomes" id="UP001229244">
    <property type="component" value="Unassembled WGS sequence"/>
</dbReference>
<feature type="coiled-coil region" evidence="1">
    <location>
        <begin position="48"/>
        <end position="85"/>
    </location>
</feature>
<dbReference type="EMBL" id="JAUSUL010000006">
    <property type="protein sequence ID" value="MDQ0317609.1"/>
    <property type="molecule type" value="Genomic_DNA"/>
</dbReference>
<dbReference type="Pfam" id="PF04344">
    <property type="entry name" value="CheZ"/>
    <property type="match status" value="1"/>
</dbReference>
<accession>A0AAE4AWB6</accession>
<reference evidence="2" key="1">
    <citation type="submission" date="2023-07" db="EMBL/GenBank/DDBJ databases">
        <title>Genomic Encyclopedia of Type Strains, Phase IV (KMG-IV): sequencing the most valuable type-strain genomes for metagenomic binning, comparative biology and taxonomic classification.</title>
        <authorList>
            <person name="Goeker M."/>
        </authorList>
    </citation>
    <scope>NUCLEOTIDE SEQUENCE</scope>
    <source>
        <strain evidence="2">DSM 21202</strain>
    </source>
</reference>
<evidence type="ECO:0000313" key="2">
    <source>
        <dbReference type="EMBL" id="MDQ0317609.1"/>
    </source>
</evidence>
<dbReference type="SUPFAM" id="SSF75708">
    <property type="entry name" value="Chemotaxis phosphatase CheZ"/>
    <property type="match status" value="1"/>
</dbReference>
<dbReference type="GO" id="GO:0050920">
    <property type="term" value="P:regulation of chemotaxis"/>
    <property type="evidence" value="ECO:0007669"/>
    <property type="project" value="InterPro"/>
</dbReference>
<gene>
    <name evidence="2" type="ORF">J2S73_004095</name>
</gene>